<accession>A0AAV8XQU5</accession>
<dbReference type="AlphaFoldDB" id="A0AAV8XQU5"/>
<comment type="caution">
    <text evidence="9">The sequence shown here is derived from an EMBL/GenBank/DDBJ whole genome shotgun (WGS) entry which is preliminary data.</text>
</comment>
<evidence type="ECO:0000256" key="8">
    <source>
        <dbReference type="SAM" id="Phobius"/>
    </source>
</evidence>
<dbReference type="EMBL" id="JAPWTK010000395">
    <property type="protein sequence ID" value="KAJ8940988.1"/>
    <property type="molecule type" value="Genomic_DNA"/>
</dbReference>
<evidence type="ECO:0000256" key="2">
    <source>
        <dbReference type="ARBA" id="ARBA00005327"/>
    </source>
</evidence>
<feature type="transmembrane region" description="Helical" evidence="8">
    <location>
        <begin position="58"/>
        <end position="81"/>
    </location>
</feature>
<dbReference type="GO" id="GO:0050916">
    <property type="term" value="P:sensory perception of sweet taste"/>
    <property type="evidence" value="ECO:0007669"/>
    <property type="project" value="UniProtKB-ARBA"/>
</dbReference>
<organism evidence="9 10">
    <name type="scientific">Aromia moschata</name>
    <dbReference type="NCBI Taxonomy" id="1265417"/>
    <lineage>
        <taxon>Eukaryota</taxon>
        <taxon>Metazoa</taxon>
        <taxon>Ecdysozoa</taxon>
        <taxon>Arthropoda</taxon>
        <taxon>Hexapoda</taxon>
        <taxon>Insecta</taxon>
        <taxon>Pterygota</taxon>
        <taxon>Neoptera</taxon>
        <taxon>Endopterygota</taxon>
        <taxon>Coleoptera</taxon>
        <taxon>Polyphaga</taxon>
        <taxon>Cucujiformia</taxon>
        <taxon>Chrysomeloidea</taxon>
        <taxon>Cerambycidae</taxon>
        <taxon>Cerambycinae</taxon>
        <taxon>Callichromatini</taxon>
        <taxon>Aromia</taxon>
    </lineage>
</organism>
<keyword evidence="4 8" id="KW-0812">Transmembrane</keyword>
<dbReference type="PANTHER" id="PTHR21421">
    <property type="entry name" value="GUSTATORY RECEPTOR"/>
    <property type="match status" value="1"/>
</dbReference>
<dbReference type="InterPro" id="IPR009318">
    <property type="entry name" value="Gustatory_rcpt"/>
</dbReference>
<dbReference type="Pfam" id="PF06151">
    <property type="entry name" value="Trehalose_recp"/>
    <property type="match status" value="1"/>
</dbReference>
<comment type="similarity">
    <text evidence="2">Belongs to the insect chemoreceptor superfamily. Gustatory receptor (GR) family. Gr5a subfamily.</text>
</comment>
<reference evidence="9" key="1">
    <citation type="journal article" date="2023" name="Insect Mol. Biol.">
        <title>Genome sequencing provides insights into the evolution of gene families encoding plant cell wall-degrading enzymes in longhorned beetles.</title>
        <authorList>
            <person name="Shin N.R."/>
            <person name="Okamura Y."/>
            <person name="Kirsch R."/>
            <person name="Pauchet Y."/>
        </authorList>
    </citation>
    <scope>NUCLEOTIDE SEQUENCE</scope>
    <source>
        <strain evidence="9">AMC_N1</strain>
    </source>
</reference>
<dbReference type="GO" id="GO:0008527">
    <property type="term" value="F:taste receptor activity"/>
    <property type="evidence" value="ECO:0007669"/>
    <property type="project" value="InterPro"/>
</dbReference>
<evidence type="ECO:0000256" key="7">
    <source>
        <dbReference type="ARBA" id="ARBA00023170"/>
    </source>
</evidence>
<feature type="transmembrane region" description="Helical" evidence="8">
    <location>
        <begin position="127"/>
        <end position="147"/>
    </location>
</feature>
<keyword evidence="3" id="KW-1003">Cell membrane</keyword>
<keyword evidence="5 8" id="KW-1133">Transmembrane helix</keyword>
<dbReference type="PANTHER" id="PTHR21421:SF29">
    <property type="entry name" value="GUSTATORY RECEPTOR 5A FOR TREHALOSE-RELATED"/>
    <property type="match status" value="1"/>
</dbReference>
<comment type="subcellular location">
    <subcellularLocation>
        <location evidence="1">Cell membrane</location>
        <topology evidence="1">Multi-pass membrane protein</topology>
    </subcellularLocation>
</comment>
<gene>
    <name evidence="9" type="ORF">NQ318_011722</name>
</gene>
<dbReference type="Proteomes" id="UP001162162">
    <property type="component" value="Unassembled WGS sequence"/>
</dbReference>
<sequence length="211" mass="24490">MSLAAVEHALINVYRLKICLDQESTLKDALKVYFVKMSYSAIFDVVEFSFWKGLIAEFISLQMAFIWNYSDIFIMLIGSALKFKLEQITKRITSLCKIKVNDKRVWHSVRVDYLQLSNLCESSNKRLSYLIIVSYCADLYLILIQLFSCLRPGESLEKVYLFISFVLLLIRLTCVCIFGSKLNDEWQNICFALQSAQSSAYNSEKLDEKFQ</sequence>
<evidence type="ECO:0000313" key="9">
    <source>
        <dbReference type="EMBL" id="KAJ8940988.1"/>
    </source>
</evidence>
<evidence type="ECO:0000256" key="6">
    <source>
        <dbReference type="ARBA" id="ARBA00023136"/>
    </source>
</evidence>
<name>A0AAV8XQU5_9CUCU</name>
<evidence type="ECO:0000313" key="10">
    <source>
        <dbReference type="Proteomes" id="UP001162162"/>
    </source>
</evidence>
<proteinExistence type="inferred from homology"/>
<evidence type="ECO:0000256" key="4">
    <source>
        <dbReference type="ARBA" id="ARBA00022692"/>
    </source>
</evidence>
<evidence type="ECO:0000256" key="1">
    <source>
        <dbReference type="ARBA" id="ARBA00004651"/>
    </source>
</evidence>
<evidence type="ECO:0000256" key="5">
    <source>
        <dbReference type="ARBA" id="ARBA00022989"/>
    </source>
</evidence>
<dbReference type="GO" id="GO:0005886">
    <property type="term" value="C:plasma membrane"/>
    <property type="evidence" value="ECO:0007669"/>
    <property type="project" value="UniProtKB-SubCell"/>
</dbReference>
<keyword evidence="7" id="KW-0675">Receptor</keyword>
<evidence type="ECO:0000256" key="3">
    <source>
        <dbReference type="ARBA" id="ARBA00022475"/>
    </source>
</evidence>
<feature type="transmembrane region" description="Helical" evidence="8">
    <location>
        <begin position="159"/>
        <end position="179"/>
    </location>
</feature>
<keyword evidence="6 8" id="KW-0472">Membrane</keyword>
<protein>
    <submittedName>
        <fullName evidence="9">Uncharacterized protein</fullName>
    </submittedName>
</protein>
<keyword evidence="10" id="KW-1185">Reference proteome</keyword>